<comment type="caution">
    <text evidence="1">The sequence shown here is derived from an EMBL/GenBank/DDBJ whole genome shotgun (WGS) entry which is preliminary data.</text>
</comment>
<protein>
    <submittedName>
        <fullName evidence="1">Uncharacterized protein</fullName>
    </submittedName>
</protein>
<sequence>MACKWVLGDSGVMGVFDFLLAKRLRRGPTLLLPSSVTPRTVLETVRLHSPQAAPQGRAIRIDDRMRLRGPYHVCRELALLARLPVGWPVAYVADAPDPEAEIDPAAVVAGLAERLGGLYRPRRAERSPDLFAVTGRALPLERLTGLLPGARPRKLPGFDITLLSAGWSPLEIAFCGGADGEMDYEVSVARGPITPAVVEQAERLALAIGEASGGVVRDHNGFRLATPARQYSTP</sequence>
<reference evidence="1 2" key="1">
    <citation type="journal article" date="2019" name="Int. J. Syst. Evol. Microbiol.">
        <title>The Global Catalogue of Microorganisms (GCM) 10K type strain sequencing project: providing services to taxonomists for standard genome sequencing and annotation.</title>
        <authorList>
            <consortium name="The Broad Institute Genomics Platform"/>
            <consortium name="The Broad Institute Genome Sequencing Center for Infectious Disease"/>
            <person name="Wu L."/>
            <person name="Ma J."/>
        </authorList>
    </citation>
    <scope>NUCLEOTIDE SEQUENCE [LARGE SCALE GENOMIC DNA]</scope>
    <source>
        <strain evidence="1 2">JCM 6242</strain>
    </source>
</reference>
<keyword evidence="2" id="KW-1185">Reference proteome</keyword>
<name>A0ABN3VRT9_9ACTN</name>
<proteinExistence type="predicted"/>
<gene>
    <name evidence="1" type="ORF">GCM10010517_12150</name>
</gene>
<organism evidence="1 2">
    <name type="scientific">Streptosporangium fragile</name>
    <dbReference type="NCBI Taxonomy" id="46186"/>
    <lineage>
        <taxon>Bacteria</taxon>
        <taxon>Bacillati</taxon>
        <taxon>Actinomycetota</taxon>
        <taxon>Actinomycetes</taxon>
        <taxon>Streptosporangiales</taxon>
        <taxon>Streptosporangiaceae</taxon>
        <taxon>Streptosporangium</taxon>
    </lineage>
</organism>
<evidence type="ECO:0000313" key="2">
    <source>
        <dbReference type="Proteomes" id="UP001500831"/>
    </source>
</evidence>
<evidence type="ECO:0000313" key="1">
    <source>
        <dbReference type="EMBL" id="GAA2854141.1"/>
    </source>
</evidence>
<dbReference type="Proteomes" id="UP001500831">
    <property type="component" value="Unassembled WGS sequence"/>
</dbReference>
<accession>A0ABN3VRT9</accession>
<dbReference type="EMBL" id="BAAAVI010000006">
    <property type="protein sequence ID" value="GAA2854141.1"/>
    <property type="molecule type" value="Genomic_DNA"/>
</dbReference>